<feature type="compositionally biased region" description="Polar residues" evidence="1">
    <location>
        <begin position="51"/>
        <end position="71"/>
    </location>
</feature>
<evidence type="ECO:0000256" key="1">
    <source>
        <dbReference type="SAM" id="MobiDB-lite"/>
    </source>
</evidence>
<comment type="caution">
    <text evidence="2">The sequence shown here is derived from an EMBL/GenBank/DDBJ whole genome shotgun (WGS) entry which is preliminary data.</text>
</comment>
<gene>
    <name evidence="2" type="ORF">VNO80_24662</name>
</gene>
<proteinExistence type="predicted"/>
<dbReference type="EMBL" id="JAYMYR010000009">
    <property type="protein sequence ID" value="KAK7341725.1"/>
    <property type="molecule type" value="Genomic_DNA"/>
</dbReference>
<evidence type="ECO:0000313" key="3">
    <source>
        <dbReference type="Proteomes" id="UP001374584"/>
    </source>
</evidence>
<organism evidence="2 3">
    <name type="scientific">Phaseolus coccineus</name>
    <name type="common">Scarlet runner bean</name>
    <name type="synonym">Phaseolus multiflorus</name>
    <dbReference type="NCBI Taxonomy" id="3886"/>
    <lineage>
        <taxon>Eukaryota</taxon>
        <taxon>Viridiplantae</taxon>
        <taxon>Streptophyta</taxon>
        <taxon>Embryophyta</taxon>
        <taxon>Tracheophyta</taxon>
        <taxon>Spermatophyta</taxon>
        <taxon>Magnoliopsida</taxon>
        <taxon>eudicotyledons</taxon>
        <taxon>Gunneridae</taxon>
        <taxon>Pentapetalae</taxon>
        <taxon>rosids</taxon>
        <taxon>fabids</taxon>
        <taxon>Fabales</taxon>
        <taxon>Fabaceae</taxon>
        <taxon>Papilionoideae</taxon>
        <taxon>50 kb inversion clade</taxon>
        <taxon>NPAAA clade</taxon>
        <taxon>indigoferoid/millettioid clade</taxon>
        <taxon>Phaseoleae</taxon>
        <taxon>Phaseolus</taxon>
    </lineage>
</organism>
<evidence type="ECO:0000313" key="2">
    <source>
        <dbReference type="EMBL" id="KAK7341725.1"/>
    </source>
</evidence>
<reference evidence="2 3" key="1">
    <citation type="submission" date="2024-01" db="EMBL/GenBank/DDBJ databases">
        <title>The genomes of 5 underutilized Papilionoideae crops provide insights into root nodulation and disease resistanc.</title>
        <authorList>
            <person name="Jiang F."/>
        </authorList>
    </citation>
    <scope>NUCLEOTIDE SEQUENCE [LARGE SCALE GENOMIC DNA]</scope>
    <source>
        <strain evidence="2">JINMINGXINNONG_FW02</strain>
        <tissue evidence="2">Leaves</tissue>
    </source>
</reference>
<accession>A0AAN9LSU0</accession>
<dbReference type="AlphaFoldDB" id="A0AAN9LSU0"/>
<feature type="region of interest" description="Disordered" evidence="1">
    <location>
        <begin position="50"/>
        <end position="73"/>
    </location>
</feature>
<keyword evidence="3" id="KW-1185">Reference proteome</keyword>
<sequence>MGFGGFNLNPSSKTKLSLPEVEARVSKNKLLIRILYLYDNEKLPGRFTRPIGQSSFQNSTHISSTPSQPKQGVQRLCQELEDIGPDLAQQQTIADNIVFQRS</sequence>
<protein>
    <submittedName>
        <fullName evidence="2">Uncharacterized protein</fullName>
    </submittedName>
</protein>
<name>A0AAN9LSU0_PHACN</name>
<dbReference type="Proteomes" id="UP001374584">
    <property type="component" value="Unassembled WGS sequence"/>
</dbReference>